<reference evidence="2" key="1">
    <citation type="submission" date="2023-07" db="EMBL/GenBank/DDBJ databases">
        <title>Structural and functional analysis of rice phyllospheric bacteria for their antimicrobial properties and defense elicitation against blast disease.</title>
        <authorList>
            <person name="Sahu K.P."/>
            <person name="Asharani P."/>
            <person name="Kumar M."/>
            <person name="Reddy B."/>
            <person name="Kumar A."/>
        </authorList>
    </citation>
    <scope>NUCLEOTIDE SEQUENCE [LARGE SCALE GENOMIC DNA]</scope>
    <source>
        <strain evidence="2">OsEp_Plm_30P10</strain>
    </source>
</reference>
<gene>
    <name evidence="1" type="ORF">N4G40_07050</name>
</gene>
<comment type="caution">
    <text evidence="1">The sequence shown here is derived from an EMBL/GenBank/DDBJ whole genome shotgun (WGS) entry which is preliminary data.</text>
</comment>
<dbReference type="Proteomes" id="UP001288620">
    <property type="component" value="Unassembled WGS sequence"/>
</dbReference>
<organism evidence="1 2">
    <name type="scientific">Pantoea eucrina</name>
    <dbReference type="NCBI Taxonomy" id="472693"/>
    <lineage>
        <taxon>Bacteria</taxon>
        <taxon>Pseudomonadati</taxon>
        <taxon>Pseudomonadota</taxon>
        <taxon>Gammaproteobacteria</taxon>
        <taxon>Enterobacterales</taxon>
        <taxon>Erwiniaceae</taxon>
        <taxon>Pantoea</taxon>
    </lineage>
</organism>
<dbReference type="EMBL" id="JAOBTT010000001">
    <property type="protein sequence ID" value="MDZ7278031.1"/>
    <property type="molecule type" value="Genomic_DNA"/>
</dbReference>
<name>A0ABU5LEB2_9GAMM</name>
<sequence length="49" mass="6047">MMKTRLQHWFRRLFSHGPEEKGYQMDLLIPVSQLYGIEFHPSLSRYHER</sequence>
<keyword evidence="2" id="KW-1185">Reference proteome</keyword>
<protein>
    <submittedName>
        <fullName evidence="1">Uncharacterized protein</fullName>
    </submittedName>
</protein>
<proteinExistence type="predicted"/>
<accession>A0ABU5LEB2</accession>
<evidence type="ECO:0000313" key="1">
    <source>
        <dbReference type="EMBL" id="MDZ7278031.1"/>
    </source>
</evidence>
<dbReference type="RefSeq" id="WP_322542055.1">
    <property type="nucleotide sequence ID" value="NZ_JAOBTT010000001.1"/>
</dbReference>
<evidence type="ECO:0000313" key="2">
    <source>
        <dbReference type="Proteomes" id="UP001288620"/>
    </source>
</evidence>